<sequence>MRNNSNIDLKILTKIAIGSRKKKKKKKSKKKYFRFACNLDSLSDEAIAVDCSSVYGGRVNKRYYDAWEAEGEAGHNSESAKGVPMRQQSFSKGDPCENKPLWFLKSQVRLGKLSPFYDCLTGYGMERK</sequence>
<dbReference type="AlphaFoldDB" id="A0A820KZY9"/>
<proteinExistence type="predicted"/>
<name>A0A820KZY9_9BILA</name>
<dbReference type="Proteomes" id="UP000663862">
    <property type="component" value="Unassembled WGS sequence"/>
</dbReference>
<feature type="region of interest" description="Disordered" evidence="1">
    <location>
        <begin position="73"/>
        <end position="93"/>
    </location>
</feature>
<evidence type="ECO:0000256" key="1">
    <source>
        <dbReference type="SAM" id="MobiDB-lite"/>
    </source>
</evidence>
<organism evidence="2 6">
    <name type="scientific">Rotaria socialis</name>
    <dbReference type="NCBI Taxonomy" id="392032"/>
    <lineage>
        <taxon>Eukaryota</taxon>
        <taxon>Metazoa</taxon>
        <taxon>Spiralia</taxon>
        <taxon>Gnathifera</taxon>
        <taxon>Rotifera</taxon>
        <taxon>Eurotatoria</taxon>
        <taxon>Bdelloidea</taxon>
        <taxon>Philodinida</taxon>
        <taxon>Philodinidae</taxon>
        <taxon>Rotaria</taxon>
    </lineage>
</organism>
<dbReference type="EMBL" id="CAJOBO010001154">
    <property type="protein sequence ID" value="CAF4345167.1"/>
    <property type="molecule type" value="Genomic_DNA"/>
</dbReference>
<evidence type="ECO:0000313" key="2">
    <source>
        <dbReference type="EMBL" id="CAF4345167.1"/>
    </source>
</evidence>
<dbReference type="Proteomes" id="UP000663848">
    <property type="component" value="Unassembled WGS sequence"/>
</dbReference>
<reference evidence="2" key="1">
    <citation type="submission" date="2021-02" db="EMBL/GenBank/DDBJ databases">
        <authorList>
            <person name="Nowell W R."/>
        </authorList>
    </citation>
    <scope>NUCLEOTIDE SEQUENCE</scope>
</reference>
<evidence type="ECO:0000313" key="6">
    <source>
        <dbReference type="Proteomes" id="UP000663851"/>
    </source>
</evidence>
<evidence type="ECO:0000313" key="3">
    <source>
        <dbReference type="EMBL" id="CAF4461661.1"/>
    </source>
</evidence>
<gene>
    <name evidence="2" type="ORF">HFQ381_LOCUS16364</name>
    <name evidence="4" type="ORF">QYT958_LOCUS7015</name>
    <name evidence="5" type="ORF">TOA249_LOCUS13939</name>
    <name evidence="3" type="ORF">TSG867_LOCUS17864</name>
</gene>
<evidence type="ECO:0000313" key="5">
    <source>
        <dbReference type="EMBL" id="CAF4650260.1"/>
    </source>
</evidence>
<dbReference type="Proteomes" id="UP000663838">
    <property type="component" value="Unassembled WGS sequence"/>
</dbReference>
<protein>
    <submittedName>
        <fullName evidence="2">Uncharacterized protein</fullName>
    </submittedName>
</protein>
<dbReference type="Proteomes" id="UP000663851">
    <property type="component" value="Unassembled WGS sequence"/>
</dbReference>
<evidence type="ECO:0000313" key="4">
    <source>
        <dbReference type="EMBL" id="CAF4532811.1"/>
    </source>
</evidence>
<accession>A0A820KZY9</accession>
<comment type="caution">
    <text evidence="2">The sequence shown here is derived from an EMBL/GenBank/DDBJ whole genome shotgun (WGS) entry which is preliminary data.</text>
</comment>
<dbReference type="EMBL" id="CAJOBQ010001160">
    <property type="protein sequence ID" value="CAF4461661.1"/>
    <property type="molecule type" value="Genomic_DNA"/>
</dbReference>
<dbReference type="EMBL" id="CAJOBR010000649">
    <property type="protein sequence ID" value="CAF4532811.1"/>
    <property type="molecule type" value="Genomic_DNA"/>
</dbReference>
<dbReference type="EMBL" id="CAJOBS010000845">
    <property type="protein sequence ID" value="CAF4650260.1"/>
    <property type="molecule type" value="Genomic_DNA"/>
</dbReference>